<reference evidence="2 3" key="1">
    <citation type="submission" date="2019-04" db="EMBL/GenBank/DDBJ databases">
        <title>Sulfurimonas crateris sp. nov. a facultative anaerobic sulfur-oxidizing chemolithautotrophic bacterium isolated from a terrestrial mud vulcano.</title>
        <authorList>
            <person name="Ratnikova N.M."/>
            <person name="Slobodkin A.I."/>
            <person name="Merkel A.Y."/>
            <person name="Novikov A."/>
            <person name="Bonch-Osmolovskaya E.A."/>
            <person name="Slobodkina G.B."/>
        </authorList>
    </citation>
    <scope>NUCLEOTIDE SEQUENCE [LARGE SCALE GENOMIC DNA]</scope>
    <source>
        <strain evidence="2 3">SN118</strain>
    </source>
</reference>
<keyword evidence="1" id="KW-0472">Membrane</keyword>
<dbReference type="OrthoDB" id="5372875at2"/>
<evidence type="ECO:0000313" key="3">
    <source>
        <dbReference type="Proteomes" id="UP000309561"/>
    </source>
</evidence>
<gene>
    <name evidence="2" type="ORF">FCU45_05215</name>
</gene>
<dbReference type="Proteomes" id="UP000309561">
    <property type="component" value="Unassembled WGS sequence"/>
</dbReference>
<feature type="transmembrane region" description="Helical" evidence="1">
    <location>
        <begin position="115"/>
        <end position="136"/>
    </location>
</feature>
<feature type="transmembrane region" description="Helical" evidence="1">
    <location>
        <begin position="91"/>
        <end position="109"/>
    </location>
</feature>
<organism evidence="2 3">
    <name type="scientific">Sulfurimonas crateris</name>
    <dbReference type="NCBI Taxonomy" id="2574727"/>
    <lineage>
        <taxon>Bacteria</taxon>
        <taxon>Pseudomonadati</taxon>
        <taxon>Campylobacterota</taxon>
        <taxon>Epsilonproteobacteria</taxon>
        <taxon>Campylobacterales</taxon>
        <taxon>Sulfurimonadaceae</taxon>
        <taxon>Sulfurimonas</taxon>
    </lineage>
</organism>
<keyword evidence="1" id="KW-1133">Transmembrane helix</keyword>
<evidence type="ECO:0000256" key="1">
    <source>
        <dbReference type="SAM" id="Phobius"/>
    </source>
</evidence>
<name>A0A4U2Z826_9BACT</name>
<comment type="caution">
    <text evidence="2">The sequence shown here is derived from an EMBL/GenBank/DDBJ whole genome shotgun (WGS) entry which is preliminary data.</text>
</comment>
<accession>A0A4U2Z826</accession>
<evidence type="ECO:0000313" key="2">
    <source>
        <dbReference type="EMBL" id="TKI70055.1"/>
    </source>
</evidence>
<keyword evidence="1" id="KW-0812">Transmembrane</keyword>
<feature type="transmembrane region" description="Helical" evidence="1">
    <location>
        <begin position="57"/>
        <end position="79"/>
    </location>
</feature>
<dbReference type="AlphaFoldDB" id="A0A4U2Z826"/>
<protein>
    <submittedName>
        <fullName evidence="2">Uncharacterized protein</fullName>
    </submittedName>
</protein>
<sequence length="143" mass="16623">MSLILRGFLLFILLYLISDIFVMKSNFGISPETLNATLFGDEEAYIDPMNEASFLEFWHTQIFFIMMILLTLSSIFIRVAKKSRAILTNTLMISAILSLISLPLAFYLSSFFVNIYLVTYFLWHLVALYMIVYSFWKLNARSV</sequence>
<dbReference type="EMBL" id="SZPX01000003">
    <property type="protein sequence ID" value="TKI70055.1"/>
    <property type="molecule type" value="Genomic_DNA"/>
</dbReference>
<proteinExistence type="predicted"/>
<keyword evidence="3" id="KW-1185">Reference proteome</keyword>